<name>A0AAV4BAD5_9GAST</name>
<proteinExistence type="predicted"/>
<reference evidence="1 2" key="1">
    <citation type="journal article" date="2021" name="Elife">
        <title>Chloroplast acquisition without the gene transfer in kleptoplastic sea slugs, Plakobranchus ocellatus.</title>
        <authorList>
            <person name="Maeda T."/>
            <person name="Takahashi S."/>
            <person name="Yoshida T."/>
            <person name="Shimamura S."/>
            <person name="Takaki Y."/>
            <person name="Nagai Y."/>
            <person name="Toyoda A."/>
            <person name="Suzuki Y."/>
            <person name="Arimoto A."/>
            <person name="Ishii H."/>
            <person name="Satoh N."/>
            <person name="Nishiyama T."/>
            <person name="Hasebe M."/>
            <person name="Maruyama T."/>
            <person name="Minagawa J."/>
            <person name="Obokata J."/>
            <person name="Shigenobu S."/>
        </authorList>
    </citation>
    <scope>NUCLEOTIDE SEQUENCE [LARGE SCALE GENOMIC DNA]</scope>
</reference>
<evidence type="ECO:0000313" key="1">
    <source>
        <dbReference type="EMBL" id="GFO20306.1"/>
    </source>
</evidence>
<gene>
    <name evidence="1" type="ORF">PoB_004681100</name>
</gene>
<dbReference type="EMBL" id="BLXT01005154">
    <property type="protein sequence ID" value="GFO20306.1"/>
    <property type="molecule type" value="Genomic_DNA"/>
</dbReference>
<comment type="caution">
    <text evidence="1">The sequence shown here is derived from an EMBL/GenBank/DDBJ whole genome shotgun (WGS) entry which is preliminary data.</text>
</comment>
<sequence>MGKSREWKIINQENAQATSKVFRPRYKMRGLGTSYYNWAKWKAREAEEGKASSLMDGGNSWMMEEKIGGIISNTENRHFLREKIGSFMKFEESPAGQKVSFCSLMSRTRLKMLRSGIVRNACVTMTSKVSYSNIRSYLSFDQELCLIKYEQR</sequence>
<keyword evidence="2" id="KW-1185">Reference proteome</keyword>
<dbReference type="Proteomes" id="UP000735302">
    <property type="component" value="Unassembled WGS sequence"/>
</dbReference>
<organism evidence="1 2">
    <name type="scientific">Plakobranchus ocellatus</name>
    <dbReference type="NCBI Taxonomy" id="259542"/>
    <lineage>
        <taxon>Eukaryota</taxon>
        <taxon>Metazoa</taxon>
        <taxon>Spiralia</taxon>
        <taxon>Lophotrochozoa</taxon>
        <taxon>Mollusca</taxon>
        <taxon>Gastropoda</taxon>
        <taxon>Heterobranchia</taxon>
        <taxon>Euthyneura</taxon>
        <taxon>Panpulmonata</taxon>
        <taxon>Sacoglossa</taxon>
        <taxon>Placobranchoidea</taxon>
        <taxon>Plakobranchidae</taxon>
        <taxon>Plakobranchus</taxon>
    </lineage>
</organism>
<dbReference type="AlphaFoldDB" id="A0AAV4BAD5"/>
<accession>A0AAV4BAD5</accession>
<evidence type="ECO:0000313" key="2">
    <source>
        <dbReference type="Proteomes" id="UP000735302"/>
    </source>
</evidence>
<protein>
    <submittedName>
        <fullName evidence="1">Uncharacterized protein</fullName>
    </submittedName>
</protein>